<dbReference type="InterPro" id="IPR050629">
    <property type="entry name" value="STE20/SPS1-PAK"/>
</dbReference>
<dbReference type="Pfam" id="PF00069">
    <property type="entry name" value="Pkinase"/>
    <property type="match status" value="1"/>
</dbReference>
<feature type="binding site" evidence="4">
    <location>
        <position position="74"/>
    </location>
    <ligand>
        <name>ATP</name>
        <dbReference type="ChEBI" id="CHEBI:30616"/>
    </ligand>
</feature>
<evidence type="ECO:0000256" key="4">
    <source>
        <dbReference type="PROSITE-ProRule" id="PRU10141"/>
    </source>
</evidence>
<keyword evidence="7" id="KW-0808">Transferase</keyword>
<comment type="caution">
    <text evidence="7">The sequence shown here is derived from an EMBL/GenBank/DDBJ whole genome shotgun (WGS) entry which is preliminary data.</text>
</comment>
<dbReference type="PROSITE" id="PS50011">
    <property type="entry name" value="PROTEIN_KINASE_DOM"/>
    <property type="match status" value="1"/>
</dbReference>
<dbReference type="PANTHER" id="PTHR48012">
    <property type="entry name" value="STERILE20-LIKE KINASE, ISOFORM B-RELATED"/>
    <property type="match status" value="1"/>
</dbReference>
<dbReference type="GO" id="GO:0005524">
    <property type="term" value="F:ATP binding"/>
    <property type="evidence" value="ECO:0007669"/>
    <property type="project" value="UniProtKB-UniRule"/>
</dbReference>
<dbReference type="InterPro" id="IPR017441">
    <property type="entry name" value="Protein_kinase_ATP_BS"/>
</dbReference>
<accession>A0AAV5RK34</accession>
<dbReference type="SUPFAM" id="SSF48371">
    <property type="entry name" value="ARM repeat"/>
    <property type="match status" value="1"/>
</dbReference>
<dbReference type="InterPro" id="IPR016024">
    <property type="entry name" value="ARM-type_fold"/>
</dbReference>
<dbReference type="EMBL" id="BTGC01000003">
    <property type="protein sequence ID" value="GMM50914.1"/>
    <property type="molecule type" value="Genomic_DNA"/>
</dbReference>
<evidence type="ECO:0000259" key="6">
    <source>
        <dbReference type="PROSITE" id="PS50011"/>
    </source>
</evidence>
<name>A0AAV5RK34_STABA</name>
<proteinExistence type="predicted"/>
<gene>
    <name evidence="7" type="ORF">DASB73_018720</name>
</gene>
<dbReference type="PANTHER" id="PTHR48012:SF26">
    <property type="entry name" value="SERINE_THREONINE-PROTEIN KINASE DDB_G0283821-RELATED"/>
    <property type="match status" value="1"/>
</dbReference>
<protein>
    <recommendedName>
        <fullName evidence="1">non-specific serine/threonine protein kinase</fullName>
        <ecNumber evidence="1">2.7.11.1</ecNumber>
    </recommendedName>
</protein>
<feature type="region of interest" description="Disordered" evidence="5">
    <location>
        <begin position="1"/>
        <end position="28"/>
    </location>
</feature>
<dbReference type="SUPFAM" id="SSF56112">
    <property type="entry name" value="Protein kinase-like (PK-like)"/>
    <property type="match status" value="1"/>
</dbReference>
<dbReference type="CDD" id="cd06627">
    <property type="entry name" value="STKc_Cdc7_like"/>
    <property type="match status" value="1"/>
</dbReference>
<evidence type="ECO:0000256" key="3">
    <source>
        <dbReference type="ARBA" id="ARBA00022840"/>
    </source>
</evidence>
<keyword evidence="7" id="KW-0723">Serine/threonine-protein kinase</keyword>
<keyword evidence="8" id="KW-1185">Reference proteome</keyword>
<evidence type="ECO:0000313" key="7">
    <source>
        <dbReference type="EMBL" id="GMM50914.1"/>
    </source>
</evidence>
<dbReference type="SMART" id="SM00220">
    <property type="entry name" value="S_TKc"/>
    <property type="match status" value="1"/>
</dbReference>
<dbReference type="InterPro" id="IPR011009">
    <property type="entry name" value="Kinase-like_dom_sf"/>
</dbReference>
<dbReference type="Gene3D" id="1.10.510.10">
    <property type="entry name" value="Transferase(Phosphotransferase) domain 1"/>
    <property type="match status" value="1"/>
</dbReference>
<evidence type="ECO:0000256" key="1">
    <source>
        <dbReference type="ARBA" id="ARBA00012513"/>
    </source>
</evidence>
<dbReference type="GO" id="GO:0005737">
    <property type="term" value="C:cytoplasm"/>
    <property type="evidence" value="ECO:0007669"/>
    <property type="project" value="TreeGrafter"/>
</dbReference>
<keyword evidence="7" id="KW-0418">Kinase</keyword>
<dbReference type="FunFam" id="3.30.200.20:FF:000042">
    <property type="entry name" value="Aurora kinase A"/>
    <property type="match status" value="1"/>
</dbReference>
<feature type="domain" description="Protein kinase" evidence="6">
    <location>
        <begin position="45"/>
        <end position="298"/>
    </location>
</feature>
<dbReference type="InterPro" id="IPR000719">
    <property type="entry name" value="Prot_kinase_dom"/>
</dbReference>
<sequence>MSKGVSPHTPKHRKVSQPSQTPRAHAMGSRVICATPHKGRELNNYSLGDRLGKGAFAVVYKAMHLRTAEVAAIKQIPLEKLKSVDSIMSEIELLQELQHPNIVKYLGFMKDDQYLSIVLEYCENGSLTTVLKKFGSFPENLISRYMRQVLEGLMYLHHQGTIHRDIKGANILTTKEGVAKLADFGVAMRMSDNAEPAERPGVVGTPHWMAPEIIQMQEPSSACDIWSLGATIVELRTGQPPYGNRTDIAAMYAIVQQDSPAMIPADCSNGLRDFLTLCFEKNPRLRVTAKDLLSHVWIKKFNATEPQLGVASPEKAVQEWNSPSRKKRLAVPSILNLKNPKFNEQNNNDIHDSSDSDIEQDFMTLNVFGANRQVNPKQLKHKPLQAFVEDAEDVYDDCYTDDVQVEIRQKIDKTPKKTSGLPTNSEDEISVKTSAENSLYESPHSNVSKSDIDPFNGLEDLLEDDLDEELICAQNEAKKLISLIASRKCDLTLEYLRLIEIAQSIPVIKKQIDSSRLFTNSLRILPHAPKQAIQAFLKLLDLCIPSGSHDMVVSFCISGGLSFVLSQKDLDSAIVLQILDRMTTSESKHLEDDKMGIARQLAFREDAIEILCSFFQEGNSELSALQASSVVIRVFNSCGPRYRGDLWHHFNTYHLFKLLIDWLHLPCVLKNNADNILCSNIYTLILSFNRAPQDQLVAQVDQRILRRLMRAYIRLPLGSPHRVVLLEFFKNVSTLVPVLDAMYKGNVAPHLIAALRRALHDPEVPDRESRAAANCLVPTLFNYARIERARQREVAQYDVLVVLQDCVRKYPALKEFVFPIFSALAHANHGQCWDALWSANGLQLFIKLVTEPGWQAMAIAAISIWLQAQPTAVKPILLPHINVITQALTATTGSIYESVLSAVTTLLDQNRYLCKAIDTKALYRALQSHISHSSSASLVQCLQVVYWSVLFNHEVGVSETKTIFLLKESKLWETLLQLETAHDIPLPCKRLINQIFAAFP</sequence>
<evidence type="ECO:0000256" key="5">
    <source>
        <dbReference type="SAM" id="MobiDB-lite"/>
    </source>
</evidence>
<reference evidence="7 8" key="1">
    <citation type="journal article" date="2023" name="Elife">
        <title>Identification of key yeast species and microbe-microbe interactions impacting larval growth of Drosophila in the wild.</title>
        <authorList>
            <person name="Mure A."/>
            <person name="Sugiura Y."/>
            <person name="Maeda R."/>
            <person name="Honda K."/>
            <person name="Sakurai N."/>
            <person name="Takahashi Y."/>
            <person name="Watada M."/>
            <person name="Katoh T."/>
            <person name="Gotoh A."/>
            <person name="Gotoh Y."/>
            <person name="Taniguchi I."/>
            <person name="Nakamura K."/>
            <person name="Hayashi T."/>
            <person name="Katayama T."/>
            <person name="Uemura T."/>
            <person name="Hattori Y."/>
        </authorList>
    </citation>
    <scope>NUCLEOTIDE SEQUENCE [LARGE SCALE GENOMIC DNA]</scope>
    <source>
        <strain evidence="7 8">SB-73</strain>
    </source>
</reference>
<dbReference type="Proteomes" id="UP001362899">
    <property type="component" value="Unassembled WGS sequence"/>
</dbReference>
<dbReference type="AlphaFoldDB" id="A0AAV5RK34"/>
<evidence type="ECO:0000313" key="8">
    <source>
        <dbReference type="Proteomes" id="UP001362899"/>
    </source>
</evidence>
<organism evidence="7 8">
    <name type="scientific">Starmerella bacillaris</name>
    <name type="common">Yeast</name>
    <name type="synonym">Candida zemplinina</name>
    <dbReference type="NCBI Taxonomy" id="1247836"/>
    <lineage>
        <taxon>Eukaryota</taxon>
        <taxon>Fungi</taxon>
        <taxon>Dikarya</taxon>
        <taxon>Ascomycota</taxon>
        <taxon>Saccharomycotina</taxon>
        <taxon>Dipodascomycetes</taxon>
        <taxon>Dipodascales</taxon>
        <taxon>Trichomonascaceae</taxon>
        <taxon>Starmerella</taxon>
    </lineage>
</organism>
<keyword evidence="3 4" id="KW-0067">ATP-binding</keyword>
<dbReference type="EC" id="2.7.11.1" evidence="1"/>
<keyword evidence="2 4" id="KW-0547">Nucleotide-binding</keyword>
<dbReference type="PROSITE" id="PS00107">
    <property type="entry name" value="PROTEIN_KINASE_ATP"/>
    <property type="match status" value="1"/>
</dbReference>
<evidence type="ECO:0000256" key="2">
    <source>
        <dbReference type="ARBA" id="ARBA00022741"/>
    </source>
</evidence>
<dbReference type="GO" id="GO:0004674">
    <property type="term" value="F:protein serine/threonine kinase activity"/>
    <property type="evidence" value="ECO:0007669"/>
    <property type="project" value="UniProtKB-KW"/>
</dbReference>